<keyword evidence="10" id="KW-1185">Reference proteome</keyword>
<dbReference type="InterPro" id="IPR017585">
    <property type="entry name" value="SAF_FlgA"/>
</dbReference>
<dbReference type="CDD" id="cd11614">
    <property type="entry name" value="SAF_CpaB_FlgA_like"/>
    <property type="match status" value="1"/>
</dbReference>
<evidence type="ECO:0000313" key="9">
    <source>
        <dbReference type="EMBL" id="SFP43863.1"/>
    </source>
</evidence>
<dbReference type="Proteomes" id="UP000243084">
    <property type="component" value="Unassembled WGS sequence"/>
</dbReference>
<dbReference type="EMBL" id="FOXM01000002">
    <property type="protein sequence ID" value="SFP43863.1"/>
    <property type="molecule type" value="Genomic_DNA"/>
</dbReference>
<comment type="similarity">
    <text evidence="2 7">Belongs to the FlgA family.</text>
</comment>
<name>A0A1I5QCA3_9GAMM</name>
<keyword evidence="9" id="KW-0969">Cilium</keyword>
<keyword evidence="9" id="KW-0966">Cell projection</keyword>
<dbReference type="Gene3D" id="2.30.30.760">
    <property type="match status" value="1"/>
</dbReference>
<evidence type="ECO:0000256" key="5">
    <source>
        <dbReference type="ARBA" id="ARBA00022764"/>
    </source>
</evidence>
<gene>
    <name evidence="9" type="ORF">SAMN05216229_102292</name>
</gene>
<sequence>MPCHRRAVLRPPRCLLTSLIALLALPPVAQAAEAELVEARVRELLSREAAGPGRQVDVAVHPASAQLPPCADPQPFLPHPKLRVPGRVAVGVRCEGAGSRYLQATVTISADYPVTRRALAAGEVLSAEMLELRHGDLGRLPRNAVLATEQAIGSELSRALPMGSPLPGNALRSVPLVARGARVRVEARAGSFVASRDGTALDNGGLGEEIRIRSEGGEILRARVSGRNLLSVDF</sequence>
<proteinExistence type="inferred from homology"/>
<accession>A0A1I5QCA3</accession>
<evidence type="ECO:0000256" key="3">
    <source>
        <dbReference type="ARBA" id="ARBA00014754"/>
    </source>
</evidence>
<evidence type="ECO:0000256" key="4">
    <source>
        <dbReference type="ARBA" id="ARBA00022729"/>
    </source>
</evidence>
<dbReference type="PANTHER" id="PTHR36307:SF1">
    <property type="entry name" value="FLAGELLA BASAL BODY P-RING FORMATION PROTEIN FLGA"/>
    <property type="match status" value="1"/>
</dbReference>
<dbReference type="GO" id="GO:0044780">
    <property type="term" value="P:bacterial-type flagellum assembly"/>
    <property type="evidence" value="ECO:0007669"/>
    <property type="project" value="InterPro"/>
</dbReference>
<feature type="signal peptide" evidence="7">
    <location>
        <begin position="1"/>
        <end position="31"/>
    </location>
</feature>
<comment type="subcellular location">
    <subcellularLocation>
        <location evidence="1 7">Periplasm</location>
    </subcellularLocation>
</comment>
<evidence type="ECO:0000256" key="7">
    <source>
        <dbReference type="RuleBase" id="RU362063"/>
    </source>
</evidence>
<dbReference type="NCBIfam" id="TIGR03170">
    <property type="entry name" value="flgA_cterm"/>
    <property type="match status" value="1"/>
</dbReference>
<evidence type="ECO:0000256" key="2">
    <source>
        <dbReference type="ARBA" id="ARBA00010474"/>
    </source>
</evidence>
<protein>
    <recommendedName>
        <fullName evidence="3 7">Flagella basal body P-ring formation protein FlgA</fullName>
    </recommendedName>
</protein>
<reference evidence="10" key="1">
    <citation type="submission" date="2016-10" db="EMBL/GenBank/DDBJ databases">
        <authorList>
            <person name="Varghese N."/>
            <person name="Submissions S."/>
        </authorList>
    </citation>
    <scope>NUCLEOTIDE SEQUENCE [LARGE SCALE GENOMIC DNA]</scope>
    <source>
        <strain evidence="10">JCM 18195</strain>
    </source>
</reference>
<organism evidence="9 10">
    <name type="scientific">Geopseudomonas sagittaria</name>
    <dbReference type="NCBI Taxonomy" id="1135990"/>
    <lineage>
        <taxon>Bacteria</taxon>
        <taxon>Pseudomonadati</taxon>
        <taxon>Pseudomonadota</taxon>
        <taxon>Gammaproteobacteria</taxon>
        <taxon>Pseudomonadales</taxon>
        <taxon>Pseudomonadaceae</taxon>
        <taxon>Geopseudomonas</taxon>
    </lineage>
</organism>
<dbReference type="Gene3D" id="3.90.1210.10">
    <property type="entry name" value="Antifreeze-like/N-acetylneuraminic acid synthase C-terminal domain"/>
    <property type="match status" value="1"/>
</dbReference>
<evidence type="ECO:0000259" key="8">
    <source>
        <dbReference type="SMART" id="SM00858"/>
    </source>
</evidence>
<comment type="function">
    <text evidence="6 7">Involved in the assembly process of the P-ring formation. It may associate with FlgF on the rod constituting a structure essential for the P-ring assembly or may act as a modulator protein for the P-ring assembly.</text>
</comment>
<dbReference type="SMART" id="SM00858">
    <property type="entry name" value="SAF"/>
    <property type="match status" value="1"/>
</dbReference>
<evidence type="ECO:0000256" key="6">
    <source>
        <dbReference type="ARBA" id="ARBA00025643"/>
    </source>
</evidence>
<dbReference type="InterPro" id="IPR039246">
    <property type="entry name" value="Flagellar_FlgA"/>
</dbReference>
<keyword evidence="5 7" id="KW-0574">Periplasm</keyword>
<dbReference type="GO" id="GO:0042597">
    <property type="term" value="C:periplasmic space"/>
    <property type="evidence" value="ECO:0007669"/>
    <property type="project" value="UniProtKB-SubCell"/>
</dbReference>
<dbReference type="PANTHER" id="PTHR36307">
    <property type="entry name" value="FLAGELLA BASAL BODY P-RING FORMATION PROTEIN FLGA"/>
    <property type="match status" value="1"/>
</dbReference>
<evidence type="ECO:0000313" key="10">
    <source>
        <dbReference type="Proteomes" id="UP000243084"/>
    </source>
</evidence>
<feature type="domain" description="SAF" evidence="8">
    <location>
        <begin position="110"/>
        <end position="172"/>
    </location>
</feature>
<keyword evidence="7" id="KW-1005">Bacterial flagellum biogenesis</keyword>
<feature type="chain" id="PRO_5017105528" description="Flagella basal body P-ring formation protein FlgA" evidence="7">
    <location>
        <begin position="32"/>
        <end position="234"/>
    </location>
</feature>
<dbReference type="Pfam" id="PF13144">
    <property type="entry name" value="ChapFlgA"/>
    <property type="match status" value="1"/>
</dbReference>
<dbReference type="OrthoDB" id="6236246at2"/>
<dbReference type="InterPro" id="IPR013974">
    <property type="entry name" value="SAF"/>
</dbReference>
<dbReference type="AlphaFoldDB" id="A0A1I5QCA3"/>
<evidence type="ECO:0000256" key="1">
    <source>
        <dbReference type="ARBA" id="ARBA00004418"/>
    </source>
</evidence>
<keyword evidence="4 7" id="KW-0732">Signal</keyword>
<keyword evidence="9" id="KW-0282">Flagellum</keyword>